<dbReference type="GO" id="GO:0003825">
    <property type="term" value="F:alpha,alpha-trehalose-phosphate synthase (UDP-forming) activity"/>
    <property type="evidence" value="ECO:0007669"/>
    <property type="project" value="TreeGrafter"/>
</dbReference>
<comment type="caution">
    <text evidence="7">The sequence shown here is derived from an EMBL/GenBank/DDBJ whole genome shotgun (WGS) entry which is preliminary data.</text>
</comment>
<dbReference type="SUPFAM" id="SSF53756">
    <property type="entry name" value="UDP-Glycosyltransferase/glycogen phosphorylase"/>
    <property type="match status" value="1"/>
</dbReference>
<gene>
    <name evidence="7" type="ORF">DI609_02205</name>
</gene>
<dbReference type="GO" id="GO:0005992">
    <property type="term" value="P:trehalose biosynthetic process"/>
    <property type="evidence" value="ECO:0007669"/>
    <property type="project" value="InterPro"/>
</dbReference>
<evidence type="ECO:0000256" key="5">
    <source>
        <dbReference type="ARBA" id="ARBA00048311"/>
    </source>
</evidence>
<dbReference type="Pfam" id="PF00982">
    <property type="entry name" value="Glyco_transf_20"/>
    <property type="match status" value="1"/>
</dbReference>
<comment type="catalytic activity">
    <reaction evidence="4">
        <text>GDP-alpha-D-glucose + D-glucose 6-phosphate = alpha,alpha-trehalose 6-phosphate + GDP + H(+)</text>
        <dbReference type="Rhea" id="RHEA:14605"/>
        <dbReference type="ChEBI" id="CHEBI:15378"/>
        <dbReference type="ChEBI" id="CHEBI:58189"/>
        <dbReference type="ChEBI" id="CHEBI:58429"/>
        <dbReference type="ChEBI" id="CHEBI:61548"/>
        <dbReference type="ChEBI" id="CHEBI:62230"/>
    </reaction>
</comment>
<comment type="catalytic activity">
    <reaction evidence="6">
        <text>TDP-alpha-D-glucose + D-glucose 6-phosphate = 5-methyl-UDP + alpha,alpha-trehalose 6-phosphate + H(+)</text>
        <dbReference type="Rhea" id="RHEA:53888"/>
        <dbReference type="ChEBI" id="CHEBI:15378"/>
        <dbReference type="ChEBI" id="CHEBI:58429"/>
        <dbReference type="ChEBI" id="CHEBI:61417"/>
        <dbReference type="ChEBI" id="CHEBI:61548"/>
        <dbReference type="ChEBI" id="CHEBI:137931"/>
    </reaction>
</comment>
<comment type="catalytic activity">
    <reaction evidence="1">
        <text>CDP-alpha-D-glucose + D-glucose 6-phosphate = alpha,alpha-trehalose 6-phosphate + CDP + H(+)</text>
        <dbReference type="Rhea" id="RHEA:53884"/>
        <dbReference type="ChEBI" id="CHEBI:15378"/>
        <dbReference type="ChEBI" id="CHEBI:58069"/>
        <dbReference type="ChEBI" id="CHEBI:58429"/>
        <dbReference type="ChEBI" id="CHEBI:61548"/>
        <dbReference type="ChEBI" id="CHEBI:137927"/>
    </reaction>
</comment>
<evidence type="ECO:0000256" key="2">
    <source>
        <dbReference type="ARBA" id="ARBA00008799"/>
    </source>
</evidence>
<dbReference type="CDD" id="cd03788">
    <property type="entry name" value="GT20_TPS"/>
    <property type="match status" value="1"/>
</dbReference>
<proteinExistence type="inferred from homology"/>
<reference evidence="7 8" key="1">
    <citation type="submission" date="2017-11" db="EMBL/GenBank/DDBJ databases">
        <title>Infants hospitalized years apart are colonized by the same room-sourced microbial strains.</title>
        <authorList>
            <person name="Brooks B."/>
            <person name="Olm M.R."/>
            <person name="Firek B.A."/>
            <person name="Baker R."/>
            <person name="Thomas B.C."/>
            <person name="Morowitz M.J."/>
            <person name="Banfield J.F."/>
        </authorList>
    </citation>
    <scope>NUCLEOTIDE SEQUENCE [LARGE SCALE GENOMIC DNA]</scope>
    <source>
        <strain evidence="7">S2_012_000_R3_87</strain>
    </source>
</reference>
<evidence type="ECO:0000256" key="4">
    <source>
        <dbReference type="ARBA" id="ARBA00047452"/>
    </source>
</evidence>
<sequence length="520" mass="57630">MATDGGSDFLVIANRLPVDRIGDKWVASPGGLVTALKPVLQHNNGAWIGWPGTTKKVKSKEMPPRKKTGIDLIPVNLSETDYEEFYEGFSNAGLWPLYHDLIVHPRYKRSWWASYHAVNRRFADKAIKEAAPGATVWVQDYQLHLVSGMIREARPDLRIGFFLHIPFPAPELFRQLPWRREVLAGTLGADLIGFQTQDSARNFLHTLRALDFDVHYDDPTDAEFVNGARLPEENSVIGWCTTNPAATSAAAAGAQAEVDGKTQQAREHVTRIGVFPISLDSAAVELQAQQPETLAKAQHLSQQLGSPKVLMAGVDRLDYTKGIVQRLLALEELLDSGELKKHGLKAKDISMVQVATPSRERLEDYQATRKDVERIVSRINGKHGSMGRPVVSYVHSNQSFKKLVALYLAADIMLVTALKDGMNLVAKEYVACHSDGTGALVLSEFTGAATQLTSAFMCNPYDKTQLSQTILAAATSKPSDRRARMRKMWENVREFDVDRWADSFLAELRADVASPGGEER</sequence>
<dbReference type="AlphaFoldDB" id="A0A2W5D9A8"/>
<dbReference type="EMBL" id="QFNY01000031">
    <property type="protein sequence ID" value="PZP02619.1"/>
    <property type="molecule type" value="Genomic_DNA"/>
</dbReference>
<dbReference type="Proteomes" id="UP000249451">
    <property type="component" value="Unassembled WGS sequence"/>
</dbReference>
<evidence type="ECO:0000256" key="6">
    <source>
        <dbReference type="ARBA" id="ARBA00093268"/>
    </source>
</evidence>
<protein>
    <recommendedName>
        <fullName evidence="3">alpha,alpha-trehalose-phosphate synthase (ADP-forming)</fullName>
        <ecNumber evidence="3">2.4.1.347</ecNumber>
    </recommendedName>
</protein>
<dbReference type="EC" id="2.4.1.347" evidence="3"/>
<dbReference type="InterPro" id="IPR001830">
    <property type="entry name" value="Glyco_trans_20"/>
</dbReference>
<name>A0A2W5D9A8_9CORY</name>
<organism evidence="7 8">
    <name type="scientific">Corynebacterium urealyticum</name>
    <dbReference type="NCBI Taxonomy" id="43771"/>
    <lineage>
        <taxon>Bacteria</taxon>
        <taxon>Bacillati</taxon>
        <taxon>Actinomycetota</taxon>
        <taxon>Actinomycetes</taxon>
        <taxon>Mycobacteriales</taxon>
        <taxon>Corynebacteriaceae</taxon>
        <taxon>Corynebacterium</taxon>
    </lineage>
</organism>
<comment type="catalytic activity">
    <reaction evidence="5">
        <text>ADP-alpha-D-glucose + D-glucose 6-phosphate = alpha,alpha-trehalose 6-phosphate + ADP + H(+)</text>
        <dbReference type="Rhea" id="RHEA:53880"/>
        <dbReference type="ChEBI" id="CHEBI:15378"/>
        <dbReference type="ChEBI" id="CHEBI:57498"/>
        <dbReference type="ChEBI" id="CHEBI:58429"/>
        <dbReference type="ChEBI" id="CHEBI:61548"/>
        <dbReference type="ChEBI" id="CHEBI:456216"/>
        <dbReference type="EC" id="2.4.1.347"/>
    </reaction>
</comment>
<evidence type="ECO:0000313" key="7">
    <source>
        <dbReference type="EMBL" id="PZP02619.1"/>
    </source>
</evidence>
<comment type="similarity">
    <text evidence="2">Belongs to the glycosyltransferase 20 family.</text>
</comment>
<dbReference type="Gene3D" id="3.40.50.2000">
    <property type="entry name" value="Glycogen Phosphorylase B"/>
    <property type="match status" value="2"/>
</dbReference>
<evidence type="ECO:0000313" key="8">
    <source>
        <dbReference type="Proteomes" id="UP000249451"/>
    </source>
</evidence>
<accession>A0A2W5D9A8</accession>
<dbReference type="PANTHER" id="PTHR10788:SF106">
    <property type="entry name" value="BCDNA.GH08860"/>
    <property type="match status" value="1"/>
</dbReference>
<evidence type="ECO:0000256" key="1">
    <source>
        <dbReference type="ARBA" id="ARBA00001525"/>
    </source>
</evidence>
<evidence type="ECO:0000256" key="3">
    <source>
        <dbReference type="ARBA" id="ARBA00012842"/>
    </source>
</evidence>
<dbReference type="PANTHER" id="PTHR10788">
    <property type="entry name" value="TREHALOSE-6-PHOSPHATE SYNTHASE"/>
    <property type="match status" value="1"/>
</dbReference>